<reference evidence="1" key="1">
    <citation type="submission" date="2024-08" db="EMBL/GenBank/DDBJ databases">
        <authorList>
            <person name="Chaddad Z."/>
            <person name="Lamrabet M."/>
            <person name="Bouhnik O."/>
            <person name="Alami S."/>
            <person name="Wipf D."/>
            <person name="Courty P.E."/>
            <person name="Missbah El Idrissi M."/>
        </authorList>
    </citation>
    <scope>NUCLEOTIDE SEQUENCE</scope>
    <source>
        <strain evidence="1">LLZ17</strain>
    </source>
</reference>
<evidence type="ECO:0000313" key="1">
    <source>
        <dbReference type="EMBL" id="XDV61481.1"/>
    </source>
</evidence>
<organism evidence="1">
    <name type="scientific">Bradyrhizobium sp. LLZ17</name>
    <dbReference type="NCBI Taxonomy" id="3239388"/>
    <lineage>
        <taxon>Bacteria</taxon>
        <taxon>Pseudomonadati</taxon>
        <taxon>Pseudomonadota</taxon>
        <taxon>Alphaproteobacteria</taxon>
        <taxon>Hyphomicrobiales</taxon>
        <taxon>Nitrobacteraceae</taxon>
        <taxon>Bradyrhizobium</taxon>
    </lineage>
</organism>
<protein>
    <submittedName>
        <fullName evidence="1">Uncharacterized protein</fullName>
    </submittedName>
</protein>
<dbReference type="EMBL" id="CP165734">
    <property type="protein sequence ID" value="XDV61481.1"/>
    <property type="molecule type" value="Genomic_DNA"/>
</dbReference>
<accession>A0AB39XW69</accession>
<dbReference type="RefSeq" id="WP_369726818.1">
    <property type="nucleotide sequence ID" value="NZ_CP165734.1"/>
</dbReference>
<proteinExistence type="predicted"/>
<sequence length="107" mass="11520">MVADIHARCFATSRAFRDGKSQFAGVDVDEVTQQLSVWGCSRGGPLVSEITAKMLTGAAGFGFVEDPFGFRTGSLAKESPRLVLEISFGVSEKLCTGAFMGSRWYTD</sequence>
<gene>
    <name evidence="1" type="ORF">AB8Z38_15885</name>
</gene>
<dbReference type="AlphaFoldDB" id="A0AB39XW69"/>
<name>A0AB39XW69_9BRAD</name>